<dbReference type="HOGENOM" id="CLU_1173187_0_0_1"/>
<dbReference type="AlphaFoldDB" id="A7T869"/>
<feature type="compositionally biased region" description="Basic and acidic residues" evidence="1">
    <location>
        <begin position="18"/>
        <end position="27"/>
    </location>
</feature>
<evidence type="ECO:0000313" key="2">
    <source>
        <dbReference type="EMBL" id="EDO27825.1"/>
    </source>
</evidence>
<organism evidence="2 3">
    <name type="scientific">Nematostella vectensis</name>
    <name type="common">Starlet sea anemone</name>
    <dbReference type="NCBI Taxonomy" id="45351"/>
    <lineage>
        <taxon>Eukaryota</taxon>
        <taxon>Metazoa</taxon>
        <taxon>Cnidaria</taxon>
        <taxon>Anthozoa</taxon>
        <taxon>Hexacorallia</taxon>
        <taxon>Actiniaria</taxon>
        <taxon>Edwardsiidae</taxon>
        <taxon>Nematostella</taxon>
    </lineage>
</organism>
<feature type="compositionally biased region" description="Basic residues" evidence="1">
    <location>
        <begin position="50"/>
        <end position="59"/>
    </location>
</feature>
<sequence length="237" mass="26408">MVKRANRKVGANTTSDMKIPDAEKETPDYSVFTVEAKKNMQGSTSDKGKKYPKLSKPKKGQLILVKSAEDQSKGKRQGIFPSLPKGPTSLVSNKKQSLSPAVSRAVSAMQAALDRFRPVTSASGRHVRLGTKFRDEIPIFPECDIGEKKFPMFQNFQGDLCTICFCTQKFYFWGPGGIVADGGPGQIFYGKLQMVHDFPEFLPLFEYIFHHENDVRNGVEKFPGETTLLTGIARIHE</sequence>
<accession>A7T869</accession>
<name>A7T869_NEMVE</name>
<gene>
    <name evidence="2" type="ORF">NEMVEDRAFT_v1g223673</name>
</gene>
<dbReference type="Proteomes" id="UP000001593">
    <property type="component" value="Unassembled WGS sequence"/>
</dbReference>
<keyword evidence="3" id="KW-1185">Reference proteome</keyword>
<dbReference type="EMBL" id="DS472531">
    <property type="protein sequence ID" value="EDO27825.1"/>
    <property type="molecule type" value="Genomic_DNA"/>
</dbReference>
<evidence type="ECO:0000256" key="1">
    <source>
        <dbReference type="SAM" id="MobiDB-lite"/>
    </source>
</evidence>
<proteinExistence type="predicted"/>
<feature type="non-terminal residue" evidence="2">
    <location>
        <position position="237"/>
    </location>
</feature>
<dbReference type="InParanoid" id="A7T869"/>
<evidence type="ECO:0000313" key="3">
    <source>
        <dbReference type="Proteomes" id="UP000001593"/>
    </source>
</evidence>
<reference evidence="2 3" key="1">
    <citation type="journal article" date="2007" name="Science">
        <title>Sea anemone genome reveals ancestral eumetazoan gene repertoire and genomic organization.</title>
        <authorList>
            <person name="Putnam N.H."/>
            <person name="Srivastava M."/>
            <person name="Hellsten U."/>
            <person name="Dirks B."/>
            <person name="Chapman J."/>
            <person name="Salamov A."/>
            <person name="Terry A."/>
            <person name="Shapiro H."/>
            <person name="Lindquist E."/>
            <person name="Kapitonov V.V."/>
            <person name="Jurka J."/>
            <person name="Genikhovich G."/>
            <person name="Grigoriev I.V."/>
            <person name="Lucas S.M."/>
            <person name="Steele R.E."/>
            <person name="Finnerty J.R."/>
            <person name="Technau U."/>
            <person name="Martindale M.Q."/>
            <person name="Rokhsar D.S."/>
        </authorList>
    </citation>
    <scope>NUCLEOTIDE SEQUENCE [LARGE SCALE GENOMIC DNA]</scope>
    <source>
        <strain evidence="3">CH2 X CH6</strain>
    </source>
</reference>
<feature type="region of interest" description="Disordered" evidence="1">
    <location>
        <begin position="1"/>
        <end position="96"/>
    </location>
</feature>
<protein>
    <submittedName>
        <fullName evidence="2">Uncharacterized protein</fullName>
    </submittedName>
</protein>